<sequence>MYANIVKGKNAMLRFMLRPASVIAWCSALMALLMTVFPYAALEASLRGLSIWWEVLFPALFPFSSSPSSCSVSASSIFRQIA</sequence>
<feature type="transmembrane region" description="Helical" evidence="1">
    <location>
        <begin position="22"/>
        <end position="42"/>
    </location>
</feature>
<keyword evidence="1" id="KW-0812">Transmembrane</keyword>
<proteinExistence type="predicted"/>
<keyword evidence="1" id="KW-1133">Transmembrane helix</keyword>
<organism evidence="2 3">
    <name type="scientific">Paenibacillus cisolokensis</name>
    <dbReference type="NCBI Taxonomy" id="1658519"/>
    <lineage>
        <taxon>Bacteria</taxon>
        <taxon>Bacillati</taxon>
        <taxon>Bacillota</taxon>
        <taxon>Bacilli</taxon>
        <taxon>Bacillales</taxon>
        <taxon>Paenibacillaceae</taxon>
        <taxon>Paenibacillus</taxon>
    </lineage>
</organism>
<keyword evidence="3" id="KW-1185">Reference proteome</keyword>
<evidence type="ECO:0000313" key="2">
    <source>
        <dbReference type="EMBL" id="GIQ65005.1"/>
    </source>
</evidence>
<keyword evidence="1" id="KW-0472">Membrane</keyword>
<accession>A0ABQ4N9Y4</accession>
<protein>
    <submittedName>
        <fullName evidence="2">Uncharacterized protein</fullName>
    </submittedName>
</protein>
<name>A0ABQ4N9Y4_9BACL</name>
<reference evidence="2 3" key="1">
    <citation type="submission" date="2021-04" db="EMBL/GenBank/DDBJ databases">
        <title>Draft genome sequence of Paenibacillus cisolokensis, LC2-13A.</title>
        <authorList>
            <person name="Uke A."/>
            <person name="Chhe C."/>
            <person name="Baramee S."/>
            <person name="Kosugi A."/>
        </authorList>
    </citation>
    <scope>NUCLEOTIDE SEQUENCE [LARGE SCALE GENOMIC DNA]</scope>
    <source>
        <strain evidence="2 3">LC2-13A</strain>
    </source>
</reference>
<evidence type="ECO:0000256" key="1">
    <source>
        <dbReference type="SAM" id="Phobius"/>
    </source>
</evidence>
<gene>
    <name evidence="2" type="ORF">PACILC2_35730</name>
</gene>
<dbReference type="EMBL" id="BOVJ01000116">
    <property type="protein sequence ID" value="GIQ65005.1"/>
    <property type="molecule type" value="Genomic_DNA"/>
</dbReference>
<dbReference type="Proteomes" id="UP000680304">
    <property type="component" value="Unassembled WGS sequence"/>
</dbReference>
<comment type="caution">
    <text evidence="2">The sequence shown here is derived from an EMBL/GenBank/DDBJ whole genome shotgun (WGS) entry which is preliminary data.</text>
</comment>
<evidence type="ECO:0000313" key="3">
    <source>
        <dbReference type="Proteomes" id="UP000680304"/>
    </source>
</evidence>